<feature type="transmembrane region" description="Helical" evidence="8">
    <location>
        <begin position="291"/>
        <end position="311"/>
    </location>
</feature>
<dbReference type="InterPro" id="IPR004638">
    <property type="entry name" value="EmrB-like"/>
</dbReference>
<accession>A0ABY2XH22</accession>
<name>A0ABY2XH22_9GAMM</name>
<evidence type="ECO:0000256" key="7">
    <source>
        <dbReference type="ARBA" id="ARBA00023136"/>
    </source>
</evidence>
<dbReference type="EMBL" id="VCQT01000045">
    <property type="protein sequence ID" value="TMW10975.1"/>
    <property type="molecule type" value="Genomic_DNA"/>
</dbReference>
<feature type="transmembrane region" description="Helical" evidence="8">
    <location>
        <begin position="496"/>
        <end position="514"/>
    </location>
</feature>
<feature type="transmembrane region" description="Helical" evidence="8">
    <location>
        <begin position="175"/>
        <end position="197"/>
    </location>
</feature>
<dbReference type="Gene3D" id="1.20.1720.10">
    <property type="entry name" value="Multidrug resistance protein D"/>
    <property type="match status" value="1"/>
</dbReference>
<feature type="transmembrane region" description="Helical" evidence="8">
    <location>
        <begin position="351"/>
        <end position="372"/>
    </location>
</feature>
<dbReference type="PANTHER" id="PTHR42718">
    <property type="entry name" value="MAJOR FACILITATOR SUPERFAMILY MULTIDRUG TRANSPORTER MFSC"/>
    <property type="match status" value="1"/>
</dbReference>
<keyword evidence="5 8" id="KW-0812">Transmembrane</keyword>
<feature type="transmembrane region" description="Helical" evidence="8">
    <location>
        <begin position="148"/>
        <end position="169"/>
    </location>
</feature>
<protein>
    <submittedName>
        <fullName evidence="10">DHA2 family efflux MFS transporter permease subunit</fullName>
    </submittedName>
</protein>
<dbReference type="PROSITE" id="PS50850">
    <property type="entry name" value="MFS"/>
    <property type="match status" value="1"/>
</dbReference>
<proteinExistence type="inferred from homology"/>
<feature type="transmembrane region" description="Helical" evidence="8">
    <location>
        <begin position="217"/>
        <end position="236"/>
    </location>
</feature>
<evidence type="ECO:0000256" key="5">
    <source>
        <dbReference type="ARBA" id="ARBA00022692"/>
    </source>
</evidence>
<gene>
    <name evidence="10" type="ORF">FGS76_16870</name>
</gene>
<feature type="transmembrane region" description="Helical" evidence="8">
    <location>
        <begin position="59"/>
        <end position="77"/>
    </location>
</feature>
<reference evidence="10 11" key="1">
    <citation type="submission" date="2019-05" db="EMBL/GenBank/DDBJ databases">
        <title>Genome of Alcanivorax gelatiniphagus, an oil degrading marine bacteria.</title>
        <authorList>
            <person name="Kwon K.K."/>
        </authorList>
    </citation>
    <scope>NUCLEOTIDE SEQUENCE [LARGE SCALE GENOMIC DNA]</scope>
    <source>
        <strain evidence="10 11">MEBiC 08158</strain>
    </source>
</reference>
<evidence type="ECO:0000256" key="1">
    <source>
        <dbReference type="ARBA" id="ARBA00004651"/>
    </source>
</evidence>
<keyword evidence="4" id="KW-1003">Cell membrane</keyword>
<keyword evidence="11" id="KW-1185">Reference proteome</keyword>
<comment type="similarity">
    <text evidence="2">Belongs to the major facilitator superfamily. EmrB family.</text>
</comment>
<dbReference type="NCBIfam" id="TIGR00711">
    <property type="entry name" value="efflux_EmrB"/>
    <property type="match status" value="1"/>
</dbReference>
<feature type="domain" description="Major facilitator superfamily (MFS) profile" evidence="9">
    <location>
        <begin position="23"/>
        <end position="519"/>
    </location>
</feature>
<feature type="transmembrane region" description="Helical" evidence="8">
    <location>
        <begin position="323"/>
        <end position="344"/>
    </location>
</feature>
<dbReference type="Gene3D" id="1.20.1250.20">
    <property type="entry name" value="MFS general substrate transporter like domains"/>
    <property type="match status" value="1"/>
</dbReference>
<evidence type="ECO:0000256" key="6">
    <source>
        <dbReference type="ARBA" id="ARBA00022989"/>
    </source>
</evidence>
<evidence type="ECO:0000256" key="3">
    <source>
        <dbReference type="ARBA" id="ARBA00022448"/>
    </source>
</evidence>
<dbReference type="InterPro" id="IPR020846">
    <property type="entry name" value="MFS_dom"/>
</dbReference>
<evidence type="ECO:0000313" key="11">
    <source>
        <dbReference type="Proteomes" id="UP000739180"/>
    </source>
</evidence>
<dbReference type="Pfam" id="PF07690">
    <property type="entry name" value="MFS_1"/>
    <property type="match status" value="1"/>
</dbReference>
<evidence type="ECO:0000313" key="10">
    <source>
        <dbReference type="EMBL" id="TMW10975.1"/>
    </source>
</evidence>
<evidence type="ECO:0000256" key="4">
    <source>
        <dbReference type="ARBA" id="ARBA00022475"/>
    </source>
</evidence>
<evidence type="ECO:0000256" key="8">
    <source>
        <dbReference type="SAM" id="Phobius"/>
    </source>
</evidence>
<keyword evidence="6 8" id="KW-1133">Transmembrane helix</keyword>
<sequence>MPVDSAPAGATPGGKKGVSPWVIAPVVAIAAFMEVLDISIANVALLHIAGGLSATHDEATWVLTSYTVTNAVVLPISGWLSNLLGRKRFFMICIAGFTVTSLACGLAPTLGTLILFRCLQGITGGGLQPVSQAILSDAFPPAKRGMAFAMYGIAVVFAPAIGPTLGGWITDHFSWRWVFLINLPVGLILIPLVQALIRDPDYMRQARDKRGGKRPRVDLIGFSLLVVGLGALQIMLDRGQQDDWWHSGFILTMSCLAAVGLIAFLIWEWYDRNPIVDVHLFRNRNFAVANLFMMILGFVLLASTAVLPLYVQELMGYTATQAGLVLTPGGIAIICLMPLVGRLVGKVQTRYLIGFGFLVSGIGLYTMTGFSLQADYHTIMMARVLQASALGFLFIPISTAAYDGLPMEKSNDASAIINLARNLGGSIGISLSTTLLARRSQFHQSRLAEEITPYNPAYQDQMHQIGQATGAGDLTSHGLLYHDLLNQASMLGYLDVFKFMAILFLCMVPLVFIIRRGVAGRGAPAGAH</sequence>
<dbReference type="Proteomes" id="UP000739180">
    <property type="component" value="Unassembled WGS sequence"/>
</dbReference>
<organism evidence="10 11">
    <name type="scientific">Alloalcanivorax gelatiniphagus</name>
    <dbReference type="NCBI Taxonomy" id="1194167"/>
    <lineage>
        <taxon>Bacteria</taxon>
        <taxon>Pseudomonadati</taxon>
        <taxon>Pseudomonadota</taxon>
        <taxon>Gammaproteobacteria</taxon>
        <taxon>Oceanospirillales</taxon>
        <taxon>Alcanivoracaceae</taxon>
        <taxon>Alloalcanivorax</taxon>
    </lineage>
</organism>
<comment type="caution">
    <text evidence="10">The sequence shown here is derived from an EMBL/GenBank/DDBJ whole genome shotgun (WGS) entry which is preliminary data.</text>
</comment>
<dbReference type="PANTHER" id="PTHR42718:SF9">
    <property type="entry name" value="MAJOR FACILITATOR SUPERFAMILY MULTIDRUG TRANSPORTER MFSC"/>
    <property type="match status" value="1"/>
</dbReference>
<dbReference type="InterPro" id="IPR036259">
    <property type="entry name" value="MFS_trans_sf"/>
</dbReference>
<dbReference type="RefSeq" id="WP_138773811.1">
    <property type="nucleotide sequence ID" value="NZ_JBHSSX010000116.1"/>
</dbReference>
<feature type="transmembrane region" description="Helical" evidence="8">
    <location>
        <begin position="22"/>
        <end position="47"/>
    </location>
</feature>
<feature type="transmembrane region" description="Helical" evidence="8">
    <location>
        <begin position="415"/>
        <end position="437"/>
    </location>
</feature>
<feature type="transmembrane region" description="Helical" evidence="8">
    <location>
        <begin position="384"/>
        <end position="403"/>
    </location>
</feature>
<evidence type="ECO:0000256" key="2">
    <source>
        <dbReference type="ARBA" id="ARBA00008537"/>
    </source>
</evidence>
<comment type="subcellular location">
    <subcellularLocation>
        <location evidence="1">Cell membrane</location>
        <topology evidence="1">Multi-pass membrane protein</topology>
    </subcellularLocation>
</comment>
<feature type="transmembrane region" description="Helical" evidence="8">
    <location>
        <begin position="248"/>
        <end position="270"/>
    </location>
</feature>
<keyword evidence="3" id="KW-0813">Transport</keyword>
<dbReference type="CDD" id="cd17503">
    <property type="entry name" value="MFS_LmrB_MDR_like"/>
    <property type="match status" value="1"/>
</dbReference>
<dbReference type="InterPro" id="IPR011701">
    <property type="entry name" value="MFS"/>
</dbReference>
<evidence type="ECO:0000259" key="9">
    <source>
        <dbReference type="PROSITE" id="PS50850"/>
    </source>
</evidence>
<feature type="transmembrane region" description="Helical" evidence="8">
    <location>
        <begin position="89"/>
        <end position="116"/>
    </location>
</feature>
<dbReference type="SUPFAM" id="SSF103473">
    <property type="entry name" value="MFS general substrate transporter"/>
    <property type="match status" value="1"/>
</dbReference>
<keyword evidence="7 8" id="KW-0472">Membrane</keyword>